<dbReference type="GO" id="GO:0004812">
    <property type="term" value="F:aminoacyl-tRNA ligase activity"/>
    <property type="evidence" value="ECO:0007669"/>
    <property type="project" value="UniProtKB-KW"/>
</dbReference>
<dbReference type="Gene3D" id="3.90.960.10">
    <property type="entry name" value="YbaK/aminoacyl-tRNA synthetase-associated domain"/>
    <property type="match status" value="1"/>
</dbReference>
<evidence type="ECO:0000313" key="3">
    <source>
        <dbReference type="EMBL" id="QGZ65583.1"/>
    </source>
</evidence>
<dbReference type="KEGG" id="pacs:FAZ98_27970"/>
<dbReference type="InterPro" id="IPR040285">
    <property type="entry name" value="ProX/PRXD1"/>
</dbReference>
<dbReference type="FunFam" id="3.90.960.10:FF:000005">
    <property type="entry name" value="Putative prolyl-tRNA synthetase"/>
    <property type="match status" value="1"/>
</dbReference>
<accession>A0A7Z2GPP4</accession>
<dbReference type="Proteomes" id="UP000433577">
    <property type="component" value="Chromosome 3"/>
</dbReference>
<reference evidence="3 4" key="1">
    <citation type="submission" date="2019-12" db="EMBL/GenBank/DDBJ databases">
        <title>Paraburkholderia acidiphila 7Q-K02 sp. nov and Paraburkholderia acidisoli DHF22 sp. nov., two strains isolated from forest soil.</title>
        <authorList>
            <person name="Gao Z."/>
            <person name="Qiu L."/>
        </authorList>
    </citation>
    <scope>NUCLEOTIDE SEQUENCE [LARGE SCALE GENOMIC DNA]</scope>
    <source>
        <strain evidence="3 4">DHF22</strain>
    </source>
</reference>
<dbReference type="InterPro" id="IPR007214">
    <property type="entry name" value="YbaK/aa-tRNA-synth-assoc-dom"/>
</dbReference>
<dbReference type="RefSeq" id="WP_158956166.1">
    <property type="nucleotide sequence ID" value="NZ_CP046915.1"/>
</dbReference>
<name>A0A7Z2GPP4_9BURK</name>
<keyword evidence="3" id="KW-0030">Aminoacyl-tRNA synthetase</keyword>
<evidence type="ECO:0000313" key="4">
    <source>
        <dbReference type="Proteomes" id="UP000433577"/>
    </source>
</evidence>
<evidence type="ECO:0000259" key="2">
    <source>
        <dbReference type="Pfam" id="PF04073"/>
    </source>
</evidence>
<organism evidence="3 4">
    <name type="scientific">Paraburkholderia acidisoli</name>
    <dbReference type="NCBI Taxonomy" id="2571748"/>
    <lineage>
        <taxon>Bacteria</taxon>
        <taxon>Pseudomonadati</taxon>
        <taxon>Pseudomonadota</taxon>
        <taxon>Betaproteobacteria</taxon>
        <taxon>Burkholderiales</taxon>
        <taxon>Burkholderiaceae</taxon>
        <taxon>Paraburkholderia</taxon>
    </lineage>
</organism>
<comment type="similarity">
    <text evidence="1">Belongs to the PRORSD1 family.</text>
</comment>
<keyword evidence="3" id="KW-0436">Ligase</keyword>
<keyword evidence="4" id="KW-1185">Reference proteome</keyword>
<proteinExistence type="inferred from homology"/>
<dbReference type="Pfam" id="PF04073">
    <property type="entry name" value="tRNA_edit"/>
    <property type="match status" value="1"/>
</dbReference>
<dbReference type="OrthoDB" id="5145315at2"/>
<feature type="domain" description="YbaK/aminoacyl-tRNA synthetase-associated" evidence="2">
    <location>
        <begin position="41"/>
        <end position="146"/>
    </location>
</feature>
<dbReference type="EMBL" id="CP046915">
    <property type="protein sequence ID" value="QGZ65583.1"/>
    <property type="molecule type" value="Genomic_DNA"/>
</dbReference>
<dbReference type="AlphaFoldDB" id="A0A7Z2GPP4"/>
<dbReference type="PANTHER" id="PTHR31423:SF3">
    <property type="entry name" value="PROLYL-TRNA SYNTHETASE ASSOCIATED DOMAIN-CONTAINING PROTEIN 1-RELATED"/>
    <property type="match status" value="1"/>
</dbReference>
<dbReference type="InterPro" id="IPR036754">
    <property type="entry name" value="YbaK/aa-tRNA-synt-asso_dom_sf"/>
</dbReference>
<evidence type="ECO:0000256" key="1">
    <source>
        <dbReference type="ARBA" id="ARBA00010201"/>
    </source>
</evidence>
<gene>
    <name evidence="3" type="ORF">FAZ98_27970</name>
</gene>
<protein>
    <submittedName>
        <fullName evidence="3">Prolyl-tRNA synthetase associated domain-containing protein</fullName>
    </submittedName>
</protein>
<dbReference type="GO" id="GO:0002161">
    <property type="term" value="F:aminoacyl-tRNA deacylase activity"/>
    <property type="evidence" value="ECO:0007669"/>
    <property type="project" value="InterPro"/>
</dbReference>
<dbReference type="PANTHER" id="PTHR31423">
    <property type="entry name" value="YBAK DOMAIN-CONTAINING PROTEIN"/>
    <property type="match status" value="1"/>
</dbReference>
<dbReference type="CDD" id="cd04335">
    <property type="entry name" value="PrdX_deacylase"/>
    <property type="match status" value="1"/>
</dbReference>
<sequence length="167" mass="18020">MLGKTEVLKRLDEWQIAYECEEHESVLNMAESGTLTLSVSGARCKNLLLQDKAGQFFLVVTTADKSLDLAAAAAILGSKRLSFASADKLFDLLGIRTGSLSPLALVNDEAKRVTLVIDAHLNGETRFLFHPLENTASVSLSRSGLDDFLAHVGHAANWLSLPARAQA</sequence>
<dbReference type="SUPFAM" id="SSF55826">
    <property type="entry name" value="YbaK/ProRS associated domain"/>
    <property type="match status" value="1"/>
</dbReference>